<evidence type="ECO:0000256" key="1">
    <source>
        <dbReference type="SAM" id="Phobius"/>
    </source>
</evidence>
<sequence length="198" mass="22764">MQLFLITNLLFYLVAGFTHFSPFQTKLQYHLGSGFGGFAQRLLDKRLAQATLSLADFTTRFDTLVHVYSKSLVFLFIPMLALPLWLLFRRQRRYFVEWLTLSTYMFGGILLLFGAAAVFSLTARLLPVTRPVFISNDLITGVMFALTTTYFALFMGGAFPTQPLWKRVLKATLMTAFFLVALVIPYRFVLFMVTYWSI</sequence>
<name>A0ABP8IVN3_9BACT</name>
<comment type="caution">
    <text evidence="2">The sequence shown here is derived from an EMBL/GenBank/DDBJ whole genome shotgun (WGS) entry which is preliminary data.</text>
</comment>
<keyword evidence="1" id="KW-0472">Membrane</keyword>
<protein>
    <recommendedName>
        <fullName evidence="4">DUF3667 domain-containing protein</fullName>
    </recommendedName>
</protein>
<gene>
    <name evidence="2" type="ORF">GCM10023186_09140</name>
</gene>
<evidence type="ECO:0008006" key="4">
    <source>
        <dbReference type="Google" id="ProtNLM"/>
    </source>
</evidence>
<reference evidence="3" key="1">
    <citation type="journal article" date="2019" name="Int. J. Syst. Evol. Microbiol.">
        <title>The Global Catalogue of Microorganisms (GCM) 10K type strain sequencing project: providing services to taxonomists for standard genome sequencing and annotation.</title>
        <authorList>
            <consortium name="The Broad Institute Genomics Platform"/>
            <consortium name="The Broad Institute Genome Sequencing Center for Infectious Disease"/>
            <person name="Wu L."/>
            <person name="Ma J."/>
        </authorList>
    </citation>
    <scope>NUCLEOTIDE SEQUENCE [LARGE SCALE GENOMIC DNA]</scope>
    <source>
        <strain evidence="3">JCM 17924</strain>
    </source>
</reference>
<proteinExistence type="predicted"/>
<keyword evidence="3" id="KW-1185">Reference proteome</keyword>
<feature type="transmembrane region" description="Helical" evidence="1">
    <location>
        <begin position="67"/>
        <end position="88"/>
    </location>
</feature>
<dbReference type="EMBL" id="BAABHA010000002">
    <property type="protein sequence ID" value="GAA4375872.1"/>
    <property type="molecule type" value="Genomic_DNA"/>
</dbReference>
<accession>A0ABP8IVN3</accession>
<organism evidence="2 3">
    <name type="scientific">Hymenobacter koreensis</name>
    <dbReference type="NCBI Taxonomy" id="1084523"/>
    <lineage>
        <taxon>Bacteria</taxon>
        <taxon>Pseudomonadati</taxon>
        <taxon>Bacteroidota</taxon>
        <taxon>Cytophagia</taxon>
        <taxon>Cytophagales</taxon>
        <taxon>Hymenobacteraceae</taxon>
        <taxon>Hymenobacter</taxon>
    </lineage>
</organism>
<feature type="transmembrane region" description="Helical" evidence="1">
    <location>
        <begin position="171"/>
        <end position="196"/>
    </location>
</feature>
<feature type="transmembrane region" description="Helical" evidence="1">
    <location>
        <begin position="138"/>
        <end position="159"/>
    </location>
</feature>
<keyword evidence="1" id="KW-1133">Transmembrane helix</keyword>
<feature type="transmembrane region" description="Helical" evidence="1">
    <location>
        <begin position="95"/>
        <end position="118"/>
    </location>
</feature>
<evidence type="ECO:0000313" key="2">
    <source>
        <dbReference type="EMBL" id="GAA4375872.1"/>
    </source>
</evidence>
<keyword evidence="1" id="KW-0812">Transmembrane</keyword>
<dbReference type="Proteomes" id="UP001500454">
    <property type="component" value="Unassembled WGS sequence"/>
</dbReference>
<evidence type="ECO:0000313" key="3">
    <source>
        <dbReference type="Proteomes" id="UP001500454"/>
    </source>
</evidence>